<protein>
    <submittedName>
        <fullName evidence="1">Fimbrial protein</fullName>
    </submittedName>
</protein>
<sequence>MDESRHQSLRHNISLGQFCKKKIAGILRFSLIPMTFLGINAACANMSVYPMEVTLNNQGAAQIQTLSQSGEAQFIKVSIKKIERPATPFEKEIWVKDAVSPSLITTPDKFALASGSQRIIRLISLQPPEKETAWRVYFEAVGSPDELKDKSGQDNKISNQVGINLVWGVLVHILPKNAVLSLRQLTGSEVKNTGTVRIVIREVGICPQGSTGGSCQWKKEHTTVYPDETLILKSWTPAQLNSAHEIRIKYVDQNSKSLNEYAIENTASMF</sequence>
<dbReference type="SUPFAM" id="SSF49354">
    <property type="entry name" value="PapD-like"/>
    <property type="match status" value="1"/>
</dbReference>
<dbReference type="Gene3D" id="2.60.40.10">
    <property type="entry name" value="Immunoglobulins"/>
    <property type="match status" value="1"/>
</dbReference>
<dbReference type="OrthoDB" id="6506633at2"/>
<gene>
    <name evidence="1" type="ORF">BV494_22945</name>
</gene>
<evidence type="ECO:0000313" key="1">
    <source>
        <dbReference type="EMBL" id="AVF37762.1"/>
    </source>
</evidence>
<evidence type="ECO:0000313" key="2">
    <source>
        <dbReference type="Proteomes" id="UP000239197"/>
    </source>
</evidence>
<name>A0A2L1UXT6_9GAMM</name>
<keyword evidence="2" id="KW-1185">Reference proteome</keyword>
<dbReference type="InterPro" id="IPR008962">
    <property type="entry name" value="PapD-like_sf"/>
</dbReference>
<dbReference type="EMBL" id="CP019063">
    <property type="protein sequence ID" value="AVF37762.1"/>
    <property type="molecule type" value="Genomic_DNA"/>
</dbReference>
<accession>A0A2L1UXT6</accession>
<reference evidence="2" key="1">
    <citation type="submission" date="2017-01" db="EMBL/GenBank/DDBJ databases">
        <title>Genome sequence of Rouxiella sp. ERMR1:05.</title>
        <authorList>
            <person name="Kumar R."/>
            <person name="Singh D."/>
            <person name="Kumar S."/>
        </authorList>
    </citation>
    <scope>NUCLEOTIDE SEQUENCE [LARGE SCALE GENOMIC DNA]</scope>
    <source>
        <strain evidence="2">ERMR1:05</strain>
        <plasmid evidence="2">unnamed1</plasmid>
    </source>
</reference>
<dbReference type="Proteomes" id="UP000239197">
    <property type="component" value="Plasmid unnamed1"/>
</dbReference>
<proteinExistence type="predicted"/>
<organism evidence="1 2">
    <name type="scientific">Rahnella sikkimica</name>
    <dbReference type="NCBI Taxonomy" id="1805933"/>
    <lineage>
        <taxon>Bacteria</taxon>
        <taxon>Pseudomonadati</taxon>
        <taxon>Pseudomonadota</taxon>
        <taxon>Gammaproteobacteria</taxon>
        <taxon>Enterobacterales</taxon>
        <taxon>Yersiniaceae</taxon>
        <taxon>Rahnella</taxon>
    </lineage>
</organism>
<dbReference type="InterPro" id="IPR013783">
    <property type="entry name" value="Ig-like_fold"/>
</dbReference>
<keyword evidence="1" id="KW-0614">Plasmid</keyword>
<dbReference type="KEGG" id="rox:BV494_22945"/>
<geneLocation type="plasmid" evidence="1 2">
    <name>unnamed1</name>
</geneLocation>
<dbReference type="RefSeq" id="WP_104925100.1">
    <property type="nucleotide sequence ID" value="NZ_CP019063.1"/>
</dbReference>
<dbReference type="AlphaFoldDB" id="A0A2L1UXT6"/>